<reference evidence="2" key="1">
    <citation type="submission" date="2020-09" db="EMBL/GenBank/DDBJ databases">
        <authorList>
            <person name="Kikuchi T."/>
        </authorList>
    </citation>
    <scope>NUCLEOTIDE SEQUENCE</scope>
    <source>
        <strain evidence="2">Ka4C1</strain>
    </source>
</reference>
<feature type="compositionally biased region" description="Polar residues" evidence="1">
    <location>
        <begin position="360"/>
        <end position="370"/>
    </location>
</feature>
<feature type="region of interest" description="Disordered" evidence="1">
    <location>
        <begin position="86"/>
        <end position="109"/>
    </location>
</feature>
<proteinExistence type="predicted"/>
<dbReference type="Proteomes" id="UP000582659">
    <property type="component" value="Unassembled WGS sequence"/>
</dbReference>
<comment type="caution">
    <text evidence="2">The sequence shown here is derived from an EMBL/GenBank/DDBJ whole genome shotgun (WGS) entry which is preliminary data.</text>
</comment>
<sequence length="394" mass="45115">MQNVLNYRIELYEVPDKALNESASVASAGSRTFVIIRQNSGRGAFDIKLTEKNRNSQYSQQSADFNFDFYSDKPLYVETRAQPIFHNASKSRSQSDEMEPNQASTSNSNSLYGQTASLGQGNVLETFFVERLHRLKPKWTAKLTFRDDCLSLIPVEEDRRRSTQSHPHKSVTISWDLVGGIDYYHTSPSKRSLKIIWLPMPPELFAKQLQCLQYIEYLKSVNISTGKKSSKKGFTSSSSSISLFSMGKKSSSMKLTESHSTMTFKPDDKSEMRPYPEGIEKFQPKDLIHGYERLSWKTLNIETTDDEAWKIGEKLSDIIDQRKSPIRQIFQHSNSGEHRPSSAAETAFRLRNLSYISQNIRQQDEASSSGHKTHRRRFSVNPMPMLNKILSRNE</sequence>
<organism evidence="2 3">
    <name type="scientific">Bursaphelenchus xylophilus</name>
    <name type="common">Pinewood nematode worm</name>
    <name type="synonym">Aphelenchoides xylophilus</name>
    <dbReference type="NCBI Taxonomy" id="6326"/>
    <lineage>
        <taxon>Eukaryota</taxon>
        <taxon>Metazoa</taxon>
        <taxon>Ecdysozoa</taxon>
        <taxon>Nematoda</taxon>
        <taxon>Chromadorea</taxon>
        <taxon>Rhabditida</taxon>
        <taxon>Tylenchina</taxon>
        <taxon>Tylenchomorpha</taxon>
        <taxon>Aphelenchoidea</taxon>
        <taxon>Aphelenchoididae</taxon>
        <taxon>Bursaphelenchus</taxon>
    </lineage>
</organism>
<dbReference type="Gene3D" id="2.30.29.30">
    <property type="entry name" value="Pleckstrin-homology domain (PH domain)/Phosphotyrosine-binding domain (PTB)"/>
    <property type="match status" value="1"/>
</dbReference>
<gene>
    <name evidence="2" type="ORF">BXYJ_LOCUS3011</name>
</gene>
<dbReference type="OrthoDB" id="241990at2759"/>
<dbReference type="InterPro" id="IPR011993">
    <property type="entry name" value="PH-like_dom_sf"/>
</dbReference>
<dbReference type="Proteomes" id="UP000659654">
    <property type="component" value="Unassembled WGS sequence"/>
</dbReference>
<protein>
    <submittedName>
        <fullName evidence="2">(pine wood nematode) hypothetical protein</fullName>
    </submittedName>
</protein>
<keyword evidence="3" id="KW-1185">Reference proteome</keyword>
<name>A0A7I8WMX5_BURXY</name>
<dbReference type="EMBL" id="CAJFCV020000002">
    <property type="protein sequence ID" value="CAG9092507.1"/>
    <property type="molecule type" value="Genomic_DNA"/>
</dbReference>
<feature type="region of interest" description="Disordered" evidence="1">
    <location>
        <begin position="360"/>
        <end position="394"/>
    </location>
</feature>
<dbReference type="EMBL" id="CAJFDI010000002">
    <property type="protein sequence ID" value="CAD5213400.1"/>
    <property type="molecule type" value="Genomic_DNA"/>
</dbReference>
<evidence type="ECO:0000256" key="1">
    <source>
        <dbReference type="SAM" id="MobiDB-lite"/>
    </source>
</evidence>
<dbReference type="AlphaFoldDB" id="A0A7I8WMX5"/>
<evidence type="ECO:0000313" key="3">
    <source>
        <dbReference type="Proteomes" id="UP000659654"/>
    </source>
</evidence>
<accession>A0A7I8WMX5</accession>
<evidence type="ECO:0000313" key="2">
    <source>
        <dbReference type="EMBL" id="CAD5213400.1"/>
    </source>
</evidence>